<keyword evidence="8" id="KW-0021">Allosteric enzyme</keyword>
<feature type="binding site" evidence="8">
    <location>
        <position position="161"/>
    </location>
    <ligand>
        <name>Na(+)</name>
        <dbReference type="ChEBI" id="CHEBI:29101"/>
    </ligand>
</feature>
<dbReference type="GO" id="GO:0051603">
    <property type="term" value="P:proteolysis involved in protein catabolic process"/>
    <property type="evidence" value="ECO:0007669"/>
    <property type="project" value="InterPro"/>
</dbReference>
<dbReference type="GO" id="GO:0046872">
    <property type="term" value="F:metal ion binding"/>
    <property type="evidence" value="ECO:0007669"/>
    <property type="project" value="UniProtKB-KW"/>
</dbReference>
<dbReference type="Proteomes" id="UP000271256">
    <property type="component" value="Unassembled WGS sequence"/>
</dbReference>
<evidence type="ECO:0000256" key="1">
    <source>
        <dbReference type="ARBA" id="ARBA00004496"/>
    </source>
</evidence>
<feature type="active site" evidence="8">
    <location>
        <position position="5"/>
    </location>
</feature>
<evidence type="ECO:0000313" key="9">
    <source>
        <dbReference type="EMBL" id="RKO67538.1"/>
    </source>
</evidence>
<keyword evidence="7 8" id="KW-0915">Sodium</keyword>
<dbReference type="PIRSF" id="PIRSF039093">
    <property type="entry name" value="HslV"/>
    <property type="match status" value="1"/>
</dbReference>
<evidence type="ECO:0000256" key="6">
    <source>
        <dbReference type="ARBA" id="ARBA00022801"/>
    </source>
</evidence>
<comment type="activity regulation">
    <text evidence="8">Allosterically activated by HslU binding.</text>
</comment>
<dbReference type="PANTHER" id="PTHR32194:SF0">
    <property type="entry name" value="ATP-DEPENDENT PROTEASE SUBUNIT HSLV"/>
    <property type="match status" value="1"/>
</dbReference>
<evidence type="ECO:0000256" key="2">
    <source>
        <dbReference type="ARBA" id="ARBA00006053"/>
    </source>
</evidence>
<protein>
    <recommendedName>
        <fullName evidence="8">ATP-dependent protease subunit HslV</fullName>
        <ecNumber evidence="8">3.4.25.2</ecNumber>
    </recommendedName>
</protein>
<dbReference type="PANTHER" id="PTHR32194">
    <property type="entry name" value="METALLOPROTEASE TLDD"/>
    <property type="match status" value="1"/>
</dbReference>
<feature type="binding site" evidence="8">
    <location>
        <position position="167"/>
    </location>
    <ligand>
        <name>Na(+)</name>
        <dbReference type="ChEBI" id="CHEBI:29101"/>
    </ligand>
</feature>
<dbReference type="SUPFAM" id="SSF56235">
    <property type="entry name" value="N-terminal nucleophile aminohydrolases (Ntn hydrolases)"/>
    <property type="match status" value="1"/>
</dbReference>
<evidence type="ECO:0000256" key="4">
    <source>
        <dbReference type="ARBA" id="ARBA00022670"/>
    </source>
</evidence>
<dbReference type="NCBIfam" id="TIGR03692">
    <property type="entry name" value="ATP_dep_HslV"/>
    <property type="match status" value="1"/>
</dbReference>
<dbReference type="InterPro" id="IPR022281">
    <property type="entry name" value="ATP-dep_Prtase_HsIV_su"/>
</dbReference>
<keyword evidence="3 8" id="KW-0963">Cytoplasm</keyword>
<dbReference type="Pfam" id="PF00227">
    <property type="entry name" value="Proteasome"/>
    <property type="match status" value="1"/>
</dbReference>
<dbReference type="AlphaFoldDB" id="A0A494WVM1"/>
<dbReference type="RefSeq" id="WP_121451948.1">
    <property type="nucleotide sequence ID" value="NZ_RBWE01000001.1"/>
</dbReference>
<evidence type="ECO:0000256" key="5">
    <source>
        <dbReference type="ARBA" id="ARBA00022723"/>
    </source>
</evidence>
<dbReference type="GO" id="GO:0005839">
    <property type="term" value="C:proteasome core complex"/>
    <property type="evidence" value="ECO:0007669"/>
    <property type="project" value="InterPro"/>
</dbReference>
<comment type="similarity">
    <text evidence="2 8">Belongs to the peptidase T1B family. HslV subfamily.</text>
</comment>
<dbReference type="GO" id="GO:0009376">
    <property type="term" value="C:HslUV protease complex"/>
    <property type="evidence" value="ECO:0007669"/>
    <property type="project" value="UniProtKB-UniRule"/>
</dbReference>
<comment type="subunit">
    <text evidence="8">A double ring-shaped homohexamer of HslV is capped on each side by a ring-shaped HslU homohexamer. The assembly of the HslU/HslV complex is dependent on binding of ATP.</text>
</comment>
<proteinExistence type="inferred from homology"/>
<dbReference type="EMBL" id="RBWE01000001">
    <property type="protein sequence ID" value="RKO67538.1"/>
    <property type="molecule type" value="Genomic_DNA"/>
</dbReference>
<name>A0A494WVM1_9FIRM</name>
<gene>
    <name evidence="8 9" type="primary">hslV</name>
    <name evidence="9" type="ORF">D7024_11595</name>
</gene>
<dbReference type="NCBIfam" id="NF003964">
    <property type="entry name" value="PRK05456.1"/>
    <property type="match status" value="1"/>
</dbReference>
<comment type="function">
    <text evidence="8">Protease subunit of a proteasome-like degradation complex believed to be a general protein degrading machinery.</text>
</comment>
<dbReference type="PROSITE" id="PS51476">
    <property type="entry name" value="PROTEASOME_BETA_2"/>
    <property type="match status" value="1"/>
</dbReference>
<evidence type="ECO:0000256" key="3">
    <source>
        <dbReference type="ARBA" id="ARBA00022490"/>
    </source>
</evidence>
<dbReference type="InterPro" id="IPR001353">
    <property type="entry name" value="Proteasome_sua/b"/>
</dbReference>
<comment type="caution">
    <text evidence="9">The sequence shown here is derived from an EMBL/GenBank/DDBJ whole genome shotgun (WGS) entry which is preliminary data.</text>
</comment>
<keyword evidence="10" id="KW-1185">Reference proteome</keyword>
<dbReference type="InterPro" id="IPR023333">
    <property type="entry name" value="Proteasome_suB-type"/>
</dbReference>
<evidence type="ECO:0000256" key="7">
    <source>
        <dbReference type="ARBA" id="ARBA00023053"/>
    </source>
</evidence>
<dbReference type="CDD" id="cd01913">
    <property type="entry name" value="protease_HslV"/>
    <property type="match status" value="1"/>
</dbReference>
<evidence type="ECO:0000313" key="10">
    <source>
        <dbReference type="Proteomes" id="UP000271256"/>
    </source>
</evidence>
<comment type="catalytic activity">
    <reaction evidence="8">
        <text>ATP-dependent cleavage of peptide bonds with broad specificity.</text>
        <dbReference type="EC" id="3.4.25.2"/>
    </reaction>
</comment>
<comment type="subcellular location">
    <subcellularLocation>
        <location evidence="1 8">Cytoplasm</location>
    </subcellularLocation>
</comment>
<keyword evidence="8" id="KW-0888">Threonine protease</keyword>
<dbReference type="GO" id="GO:0004298">
    <property type="term" value="F:threonine-type endopeptidase activity"/>
    <property type="evidence" value="ECO:0007669"/>
    <property type="project" value="UniProtKB-KW"/>
</dbReference>
<keyword evidence="4 8" id="KW-0645">Protease</keyword>
<dbReference type="EC" id="3.4.25.2" evidence="8"/>
<dbReference type="HAMAP" id="MF_00248">
    <property type="entry name" value="HslV"/>
    <property type="match status" value="1"/>
</dbReference>
<dbReference type="Gene3D" id="3.60.20.10">
    <property type="entry name" value="Glutamine Phosphoribosylpyrophosphate, subunit 1, domain 1"/>
    <property type="match status" value="1"/>
</dbReference>
<organism evidence="9 10">
    <name type="scientific">Desulfofundulus salinus</name>
    <dbReference type="NCBI Taxonomy" id="2419843"/>
    <lineage>
        <taxon>Bacteria</taxon>
        <taxon>Bacillati</taxon>
        <taxon>Bacillota</taxon>
        <taxon>Clostridia</taxon>
        <taxon>Eubacteriales</taxon>
        <taxon>Peptococcaceae</taxon>
        <taxon>Desulfofundulus</taxon>
    </lineage>
</organism>
<keyword evidence="6 8" id="KW-0378">Hydrolase</keyword>
<keyword evidence="5 8" id="KW-0479">Metal-binding</keyword>
<accession>A0A494WVM1</accession>
<feature type="binding site" evidence="8">
    <location>
        <position position="164"/>
    </location>
    <ligand>
        <name>Na(+)</name>
        <dbReference type="ChEBI" id="CHEBI:29101"/>
    </ligand>
</feature>
<dbReference type="OrthoDB" id="9804884at2"/>
<sequence>MFHSTTIVAVRKDGRVALAGDGQVTFGQHTILKHQAKKIRRLHNNRVLAGFAGSVADAFTLFEKFEGKLEAYHGQLQRAAVELAKEWRMDKFLRRLEALLVVADRQHLLVLSGGGEVIEPDDGIAAIGSGGPYALASARALAKHTDLSAGEIAREALLIAAGICVYTNDNITVEEL</sequence>
<reference evidence="9 10" key="1">
    <citation type="submission" date="2018-10" db="EMBL/GenBank/DDBJ databases">
        <authorList>
            <person name="Grouzdev D.S."/>
            <person name="Krutkina M.S."/>
            <person name="Tourova T.P."/>
            <person name="Nazina T.N."/>
        </authorList>
    </citation>
    <scope>NUCLEOTIDE SEQUENCE [LARGE SCALE GENOMIC DNA]</scope>
    <source>
        <strain evidence="9 10">435</strain>
    </source>
</reference>
<dbReference type="InterPro" id="IPR029055">
    <property type="entry name" value="Ntn_hydrolases_N"/>
</dbReference>
<evidence type="ECO:0000256" key="8">
    <source>
        <dbReference type="HAMAP-Rule" id="MF_00248"/>
    </source>
</evidence>